<gene>
    <name evidence="1" type="ORF">K0M31_017158</name>
</gene>
<dbReference type="AlphaFoldDB" id="A0AA40G4N7"/>
<comment type="caution">
    <text evidence="1">The sequence shown here is derived from an EMBL/GenBank/DDBJ whole genome shotgun (WGS) entry which is preliminary data.</text>
</comment>
<proteinExistence type="predicted"/>
<reference evidence="1" key="1">
    <citation type="submission" date="2021-10" db="EMBL/GenBank/DDBJ databases">
        <title>Melipona bicolor Genome sequencing and assembly.</title>
        <authorList>
            <person name="Araujo N.S."/>
            <person name="Arias M.C."/>
        </authorList>
    </citation>
    <scope>NUCLEOTIDE SEQUENCE</scope>
    <source>
        <strain evidence="1">USP_2M_L1-L4_2017</strain>
        <tissue evidence="1">Whole body</tissue>
    </source>
</reference>
<sequence length="64" mass="6950">MSCRLQRPAQRKGDAVFGAKSGKISAVALAQRAKSSVADVGKRSNRGTITVKGREHWENSIRLL</sequence>
<accession>A0AA40G4N7</accession>
<dbReference type="EMBL" id="JAHYIQ010000006">
    <property type="protein sequence ID" value="KAK1130854.1"/>
    <property type="molecule type" value="Genomic_DNA"/>
</dbReference>
<protein>
    <submittedName>
        <fullName evidence="1">Uncharacterized protein</fullName>
    </submittedName>
</protein>
<keyword evidence="2" id="KW-1185">Reference proteome</keyword>
<evidence type="ECO:0000313" key="2">
    <source>
        <dbReference type="Proteomes" id="UP001177670"/>
    </source>
</evidence>
<dbReference type="Proteomes" id="UP001177670">
    <property type="component" value="Unassembled WGS sequence"/>
</dbReference>
<evidence type="ECO:0000313" key="1">
    <source>
        <dbReference type="EMBL" id="KAK1130854.1"/>
    </source>
</evidence>
<name>A0AA40G4N7_9HYME</name>
<organism evidence="1 2">
    <name type="scientific">Melipona bicolor</name>
    <dbReference type="NCBI Taxonomy" id="60889"/>
    <lineage>
        <taxon>Eukaryota</taxon>
        <taxon>Metazoa</taxon>
        <taxon>Ecdysozoa</taxon>
        <taxon>Arthropoda</taxon>
        <taxon>Hexapoda</taxon>
        <taxon>Insecta</taxon>
        <taxon>Pterygota</taxon>
        <taxon>Neoptera</taxon>
        <taxon>Endopterygota</taxon>
        <taxon>Hymenoptera</taxon>
        <taxon>Apocrita</taxon>
        <taxon>Aculeata</taxon>
        <taxon>Apoidea</taxon>
        <taxon>Anthophila</taxon>
        <taxon>Apidae</taxon>
        <taxon>Melipona</taxon>
    </lineage>
</organism>